<sequence length="1216" mass="135472">MSQFPQLIKGKHHKRPLQQKPLLPMPTSSRHGSGTETPINSRAVEDMTSQLQLFFDAVSEAEQNNKRNGMGCFTLVRATGSSPVAASLLDDSDRHKIVSAWDRIRWFKTRKKDTAMQYFHLHGVIFLMVPHVTERDQGQVTITLFSGNNPDDPLDSKTLNLADGPAVVIMTPTMCLPLTYDMAMFYYHVSCTNTSAHIPCSVMAMWKQEINQKVGQYKSENVVTWALEKLAHPQLVKSSQAAAHLISNYYSSGNRESDRNPQPQLGFSRSIRSMDVGAMLNQSNIGPSILQRPQIELQSKRHTGIFVPATTCSRHSCDEDPDEEKSTSSITSAHLQAQSGYNRHDRAYFNVANGFVGRQQESTLLGSELLEYKPWIKEVAEMQRVLDGGVKPFDVEDADYYDIGVVTKWEHFLYLVLEEQVEPNSLIDDYAVEVEKYNRLYEQTPLCQLQDMEEELQDVVLDAIDNVKVVVACWDEKCECTDHSREDAFHTCSKGNLVAQVGSVLVDGATEKLDVNNFQTAVVSNPDMEDVFLDASDSLFNFSHTVSESDYKILEVTQPAIVTSQEFFEVGVFEFEWKASDIMNTQLLEIPLPSAFNSANPMRPAGVRLLEYFDAGILEFEATVNLSASFAVTGEMVLLWDEGDILGSRGENINQASLLTTGYMCVGAAPSSTSKLRFTPIGVGKYVPFDASVSSSKLGSLRLYVLYPIVSAEPTMTFPGHVHLRAKMLSSNIMQAPRSVAQFVGGMPIGEARIPELPCSQIISSTIWPTSSTMGDTLMYTFSPSSVFEQNGVLQPSVVCNLFRNCKWWTGECEFELHFDKSVFHSGSLGIGFGTITSDIARSYDIFNTTHVVANVGDHHTFRFSVSIHSWNGKNLLTTGRKSSLPKVSHQALLRIFITIMKPLITTNPALTSINFHLMLKRIKNLVVGGSTPIKPVFGHWKEGKSGADFIYSESSGPQEELLNEMRKQNLPTTVQPRSMNPLTAQISMRSKLAGSVKQYMVKSIDDEKRYLVIPVAPWSYEFKDKSLVASEVNPLIDICSSFLYWSGSLSYTIIVHRKQASSNVGGIMVVSYESSGYPVELGLHDGKQPPATGGGRHWSLELGANSFIHSFRVEDDRMFQRRYTKYNKFDATKSRLDTLTDRLGNLIIYLPSSKVANQVEIQVSLGPDFQFSHVRVPAAATEKVVGDMESHVYKLDRDSFKPLENSPGVFSPPGS</sequence>
<evidence type="ECO:0000256" key="5">
    <source>
        <dbReference type="SAM" id="MobiDB-lite"/>
    </source>
</evidence>
<keyword evidence="3" id="KW-0946">Virion</keyword>
<organism evidence="6">
    <name type="scientific">Opisthopappus taihangensis torradovirus</name>
    <dbReference type="NCBI Taxonomy" id="3115802"/>
    <lineage>
        <taxon>Viruses</taxon>
        <taxon>Riboviria</taxon>
        <taxon>Orthornavirae</taxon>
        <taxon>Pisuviricota</taxon>
        <taxon>Pisoniviricetes</taxon>
        <taxon>Picornavirales</taxon>
        <taxon>Secoviridae</taxon>
        <taxon>Torradovirus</taxon>
    </lineage>
</organism>
<evidence type="ECO:0000313" key="6">
    <source>
        <dbReference type="EMBL" id="DBA54808.1"/>
    </source>
</evidence>
<accession>A0AAT9JB22</accession>
<keyword evidence="4" id="KW-0916">Viral movement protein</keyword>
<dbReference type="EMBL" id="BK065136">
    <property type="protein sequence ID" value="DBA54808.1"/>
    <property type="molecule type" value="Genomic_RNA"/>
</dbReference>
<evidence type="ECO:0000256" key="1">
    <source>
        <dbReference type="ARBA" id="ARBA00004328"/>
    </source>
</evidence>
<dbReference type="SUPFAM" id="SSF88633">
    <property type="entry name" value="Positive stranded ssRNA viruses"/>
    <property type="match status" value="1"/>
</dbReference>
<dbReference type="Pfam" id="PF00803">
    <property type="entry name" value="3A"/>
    <property type="match status" value="1"/>
</dbReference>
<comment type="subcellular location">
    <subcellularLocation>
        <location evidence="1">Virion</location>
    </subcellularLocation>
</comment>
<feature type="compositionally biased region" description="Polar residues" evidence="5">
    <location>
        <begin position="26"/>
        <end position="38"/>
    </location>
</feature>
<dbReference type="GO" id="GO:0044423">
    <property type="term" value="C:virion component"/>
    <property type="evidence" value="ECO:0007669"/>
    <property type="project" value="UniProtKB-KW"/>
</dbReference>
<reference evidence="6" key="2">
    <citation type="journal article" date="2024" name="Arch. Virol.">
        <title>Probing of plant transcriptomes reveals the hidden genetic diversity of the family Secoviridae.</title>
        <authorList>
            <person name="Sidharthan V.K."/>
            <person name="Reddy V."/>
            <person name="Kiran G."/>
            <person name="Rajeswari V."/>
            <person name="Baranwal V.K."/>
            <person name="Kumar M.K."/>
            <person name="Kumar K.S."/>
        </authorList>
    </citation>
    <scope>NUCLEOTIDE SEQUENCE</scope>
    <source>
        <strain evidence="6">Opi tai</strain>
    </source>
</reference>
<name>A0AAT9JB22_9SECO</name>
<proteinExistence type="predicted"/>
<dbReference type="GO" id="GO:0046740">
    <property type="term" value="P:transport of virus in host, cell to cell"/>
    <property type="evidence" value="ECO:0007669"/>
    <property type="project" value="UniProtKB-KW"/>
</dbReference>
<evidence type="ECO:0000256" key="4">
    <source>
        <dbReference type="ARBA" id="ARBA00023031"/>
    </source>
</evidence>
<feature type="region of interest" description="Disordered" evidence="5">
    <location>
        <begin position="1"/>
        <end position="38"/>
    </location>
</feature>
<dbReference type="Gene3D" id="2.60.120.20">
    <property type="match status" value="3"/>
</dbReference>
<evidence type="ECO:0000256" key="2">
    <source>
        <dbReference type="ARBA" id="ARBA00022448"/>
    </source>
</evidence>
<dbReference type="InterPro" id="IPR000603">
    <property type="entry name" value="MPV"/>
</dbReference>
<reference evidence="6" key="1">
    <citation type="submission" date="2023-11" db="EMBL/GenBank/DDBJ databases">
        <authorList>
            <person name="Sidharthan V.K."/>
            <person name="Reddy V."/>
            <person name="Kiran G."/>
            <person name="Rajeswari V."/>
            <person name="Baranwal V.K."/>
        </authorList>
    </citation>
    <scope>NUCLEOTIDE SEQUENCE</scope>
    <source>
        <strain evidence="6">Opi tai</strain>
    </source>
</reference>
<keyword evidence="2" id="KW-0813">Transport</keyword>
<protein>
    <submittedName>
        <fullName evidence="6">Polyprotein</fullName>
    </submittedName>
</protein>
<evidence type="ECO:0000256" key="3">
    <source>
        <dbReference type="ARBA" id="ARBA00022844"/>
    </source>
</evidence>
<dbReference type="InterPro" id="IPR029053">
    <property type="entry name" value="Viral_coat"/>
</dbReference>